<evidence type="ECO:0000256" key="1">
    <source>
        <dbReference type="SAM" id="SignalP"/>
    </source>
</evidence>
<organism evidence="2 3">
    <name type="scientific">Musa troglodytarum</name>
    <name type="common">fe'i banana</name>
    <dbReference type="NCBI Taxonomy" id="320322"/>
    <lineage>
        <taxon>Eukaryota</taxon>
        <taxon>Viridiplantae</taxon>
        <taxon>Streptophyta</taxon>
        <taxon>Embryophyta</taxon>
        <taxon>Tracheophyta</taxon>
        <taxon>Spermatophyta</taxon>
        <taxon>Magnoliopsida</taxon>
        <taxon>Liliopsida</taxon>
        <taxon>Zingiberales</taxon>
        <taxon>Musaceae</taxon>
        <taxon>Musa</taxon>
    </lineage>
</organism>
<gene>
    <name evidence="2" type="ORF">MUK42_35766</name>
</gene>
<sequence length="72" mass="8010">MSSISICISISVFATFPSLLCFPLSYRQGTQSREIGLSELFRSPRRKTSDDADPAVLRYVSPDPELFVLVVV</sequence>
<dbReference type="AlphaFoldDB" id="A0A9E7JVU3"/>
<evidence type="ECO:0000313" key="3">
    <source>
        <dbReference type="Proteomes" id="UP001055439"/>
    </source>
</evidence>
<dbReference type="Proteomes" id="UP001055439">
    <property type="component" value="Chromosome 3"/>
</dbReference>
<protein>
    <recommendedName>
        <fullName evidence="4">Secreted protein</fullName>
    </recommendedName>
</protein>
<evidence type="ECO:0008006" key="4">
    <source>
        <dbReference type="Google" id="ProtNLM"/>
    </source>
</evidence>
<name>A0A9E7JVU3_9LILI</name>
<reference evidence="2" key="1">
    <citation type="submission" date="2022-05" db="EMBL/GenBank/DDBJ databases">
        <title>The Musa troglodytarum L. genome provides insights into the mechanism of non-climacteric behaviour and enrichment of carotenoids.</title>
        <authorList>
            <person name="Wang J."/>
        </authorList>
    </citation>
    <scope>NUCLEOTIDE SEQUENCE</scope>
    <source>
        <tissue evidence="2">Leaf</tissue>
    </source>
</reference>
<dbReference type="EMBL" id="CP097505">
    <property type="protein sequence ID" value="URD94259.1"/>
    <property type="molecule type" value="Genomic_DNA"/>
</dbReference>
<keyword evidence="3" id="KW-1185">Reference proteome</keyword>
<proteinExistence type="predicted"/>
<keyword evidence="1" id="KW-0732">Signal</keyword>
<feature type="chain" id="PRO_5038630733" description="Secreted protein" evidence="1">
    <location>
        <begin position="33"/>
        <end position="72"/>
    </location>
</feature>
<accession>A0A9E7JVU3</accession>
<feature type="signal peptide" evidence="1">
    <location>
        <begin position="1"/>
        <end position="32"/>
    </location>
</feature>
<evidence type="ECO:0000313" key="2">
    <source>
        <dbReference type="EMBL" id="URD94259.1"/>
    </source>
</evidence>